<dbReference type="GO" id="GO:0051536">
    <property type="term" value="F:iron-sulfur cluster binding"/>
    <property type="evidence" value="ECO:0007669"/>
    <property type="project" value="UniProtKB-KW"/>
</dbReference>
<dbReference type="InterPro" id="IPR015422">
    <property type="entry name" value="PyrdxlP-dep_Trfase_small"/>
</dbReference>
<dbReference type="Proteomes" id="UP000063718">
    <property type="component" value="Unassembled WGS sequence"/>
</dbReference>
<evidence type="ECO:0000256" key="7">
    <source>
        <dbReference type="RuleBase" id="RU004504"/>
    </source>
</evidence>
<proteinExistence type="inferred from homology"/>
<evidence type="ECO:0000256" key="4">
    <source>
        <dbReference type="ARBA" id="ARBA00022898"/>
    </source>
</evidence>
<organism evidence="9">
    <name type="scientific">Moorella thermoacetica Y72</name>
    <dbReference type="NCBI Taxonomy" id="1325331"/>
    <lineage>
        <taxon>Bacteria</taxon>
        <taxon>Bacillati</taxon>
        <taxon>Bacillota</taxon>
        <taxon>Clostridia</taxon>
        <taxon>Neomoorellales</taxon>
        <taxon>Neomoorellaceae</taxon>
        <taxon>Neomoorella</taxon>
    </lineage>
</organism>
<dbReference type="PROSITE" id="PS00595">
    <property type="entry name" value="AA_TRANSFER_CLASS_5"/>
    <property type="match status" value="1"/>
</dbReference>
<evidence type="ECO:0000256" key="2">
    <source>
        <dbReference type="ARBA" id="ARBA00006490"/>
    </source>
</evidence>
<dbReference type="Pfam" id="PF00266">
    <property type="entry name" value="Aminotran_5"/>
    <property type="match status" value="1"/>
</dbReference>
<comment type="similarity">
    <text evidence="2">Belongs to the class-V pyridoxal-phosphate-dependent aminotransferase family. NifS/IscS subfamily.</text>
</comment>
<dbReference type="Gene3D" id="3.90.1150.10">
    <property type="entry name" value="Aspartate Aminotransferase, domain 1"/>
    <property type="match status" value="1"/>
</dbReference>
<evidence type="ECO:0000256" key="1">
    <source>
        <dbReference type="ARBA" id="ARBA00001933"/>
    </source>
</evidence>
<dbReference type="PANTHER" id="PTHR11601:SF50">
    <property type="entry name" value="CYSTEINE DESULFURASE ISCS 2-RELATED"/>
    <property type="match status" value="1"/>
</dbReference>
<dbReference type="FunFam" id="3.40.640.10:FF:000084">
    <property type="entry name" value="IscS-like cysteine desulfurase"/>
    <property type="match status" value="1"/>
</dbReference>
<gene>
    <name evidence="9" type="ORF">MTY_1304</name>
</gene>
<dbReference type="EMBL" id="DF238840">
    <property type="protein sequence ID" value="GAF25967.1"/>
    <property type="molecule type" value="Genomic_DNA"/>
</dbReference>
<evidence type="ECO:0000256" key="5">
    <source>
        <dbReference type="ARBA" id="ARBA00023004"/>
    </source>
</evidence>
<keyword evidence="3" id="KW-0479">Metal-binding</keyword>
<dbReference type="InterPro" id="IPR015421">
    <property type="entry name" value="PyrdxlP-dep_Trfase_major"/>
</dbReference>
<dbReference type="InterPro" id="IPR000192">
    <property type="entry name" value="Aminotrans_V_dom"/>
</dbReference>
<dbReference type="SUPFAM" id="SSF53383">
    <property type="entry name" value="PLP-dependent transferases"/>
    <property type="match status" value="1"/>
</dbReference>
<evidence type="ECO:0000259" key="8">
    <source>
        <dbReference type="Pfam" id="PF00266"/>
    </source>
</evidence>
<comment type="cofactor">
    <cofactor evidence="1 7">
        <name>pyridoxal 5'-phosphate</name>
        <dbReference type="ChEBI" id="CHEBI:597326"/>
    </cofactor>
</comment>
<dbReference type="GO" id="GO:0031071">
    <property type="term" value="F:cysteine desulfurase activity"/>
    <property type="evidence" value="ECO:0007669"/>
    <property type="project" value="UniProtKB-ARBA"/>
</dbReference>
<dbReference type="InterPro" id="IPR016454">
    <property type="entry name" value="Cysteine_dSase"/>
</dbReference>
<dbReference type="PIRSF" id="PIRSF005572">
    <property type="entry name" value="NifS"/>
    <property type="match status" value="1"/>
</dbReference>
<evidence type="ECO:0000313" key="9">
    <source>
        <dbReference type="EMBL" id="GAF25967.1"/>
    </source>
</evidence>
<sequence length="384" mass="41348">MVLAIIYLDNSATTAALPEVAIAVKEMLTENYGNPSSLHGLGIKAEKALGEARRQVAGLIGARPTEIYFTSGGTEANNWALLGIARARRRQGRHLITTAIEHPSILATCRRLEADGFEVTYLPADARGVIRLADLEAALREDTILVSVMSVNNEVGSRQPVADIARLVHSRSRAVLHVDHIQGYGKIPLNCHEAGIDLMSLSGHKIHGPKGVGALYIKEGLRLEPLLTGGGQEAGQRSGTENTAGIAGFGVAAQLAAADFARRTARMQEIKLELARRLVAEIPGAVINGPPPEEGAPNIINVSFPGVRAEVLVHMLEQRGIYVSTGSACHSRRESASHVLQALHLERWRQDGAIRISLGALNRLEEVEPTVEAFKECVQELWSL</sequence>
<dbReference type="PANTHER" id="PTHR11601">
    <property type="entry name" value="CYSTEINE DESULFURYLASE FAMILY MEMBER"/>
    <property type="match status" value="1"/>
</dbReference>
<accession>A0A0S6UBX6</accession>
<evidence type="ECO:0000256" key="3">
    <source>
        <dbReference type="ARBA" id="ARBA00022723"/>
    </source>
</evidence>
<keyword evidence="5" id="KW-0408">Iron</keyword>
<reference evidence="9" key="1">
    <citation type="journal article" date="2014" name="Gene">
        <title>Genome-guided analysis of transformation efficiency and carbon dioxide assimilation by Moorella thermoacetica Y72.</title>
        <authorList>
            <person name="Tsukahara K."/>
            <person name="Kita A."/>
            <person name="Nakashimada Y."/>
            <person name="Hoshino T."/>
            <person name="Murakami K."/>
        </authorList>
    </citation>
    <scope>NUCLEOTIDE SEQUENCE [LARGE SCALE GENOMIC DNA]</scope>
    <source>
        <strain evidence="9">Y72</strain>
    </source>
</reference>
<dbReference type="InterPro" id="IPR015424">
    <property type="entry name" value="PyrdxlP-dep_Trfase"/>
</dbReference>
<keyword evidence="4" id="KW-0663">Pyridoxal phosphate</keyword>
<keyword evidence="6" id="KW-0411">Iron-sulfur</keyword>
<dbReference type="Gene3D" id="3.40.640.10">
    <property type="entry name" value="Type I PLP-dependent aspartate aminotransferase-like (Major domain)"/>
    <property type="match status" value="1"/>
</dbReference>
<dbReference type="AlphaFoldDB" id="A0A0S6UBX6"/>
<evidence type="ECO:0000256" key="6">
    <source>
        <dbReference type="ARBA" id="ARBA00023014"/>
    </source>
</evidence>
<dbReference type="InterPro" id="IPR020578">
    <property type="entry name" value="Aminotrans_V_PyrdxlP_BS"/>
</dbReference>
<dbReference type="Gene3D" id="1.10.260.50">
    <property type="match status" value="1"/>
</dbReference>
<dbReference type="GO" id="GO:0046872">
    <property type="term" value="F:metal ion binding"/>
    <property type="evidence" value="ECO:0007669"/>
    <property type="project" value="UniProtKB-KW"/>
</dbReference>
<feature type="domain" description="Aminotransferase class V" evidence="8">
    <location>
        <begin position="6"/>
        <end position="368"/>
    </location>
</feature>
<name>A0A0S6UBX6_NEOTH</name>
<protein>
    <submittedName>
        <fullName evidence="9">Cysteine sulfinate desulfinase/cysteine desulfurase and related enzymes</fullName>
    </submittedName>
</protein>